<dbReference type="SUPFAM" id="SSF53474">
    <property type="entry name" value="alpha/beta-Hydrolases"/>
    <property type="match status" value="1"/>
</dbReference>
<name>A0ABN3LNL0_9ACTN</name>
<dbReference type="GO" id="GO:0016787">
    <property type="term" value="F:hydrolase activity"/>
    <property type="evidence" value="ECO:0007669"/>
    <property type="project" value="UniProtKB-KW"/>
</dbReference>
<dbReference type="InterPro" id="IPR000073">
    <property type="entry name" value="AB_hydrolase_1"/>
</dbReference>
<evidence type="ECO:0000313" key="2">
    <source>
        <dbReference type="EMBL" id="GAA2485289.1"/>
    </source>
</evidence>
<dbReference type="PANTHER" id="PTHR43433">
    <property type="entry name" value="HYDROLASE, ALPHA/BETA FOLD FAMILY PROTEIN"/>
    <property type="match status" value="1"/>
</dbReference>
<keyword evidence="3" id="KW-1185">Reference proteome</keyword>
<accession>A0ABN3LNL0</accession>
<reference evidence="2 3" key="1">
    <citation type="journal article" date="2019" name="Int. J. Syst. Evol. Microbiol.">
        <title>The Global Catalogue of Microorganisms (GCM) 10K type strain sequencing project: providing services to taxonomists for standard genome sequencing and annotation.</title>
        <authorList>
            <consortium name="The Broad Institute Genomics Platform"/>
            <consortium name="The Broad Institute Genome Sequencing Center for Infectious Disease"/>
            <person name="Wu L."/>
            <person name="Ma J."/>
        </authorList>
    </citation>
    <scope>NUCLEOTIDE SEQUENCE [LARGE SCALE GENOMIC DNA]</scope>
    <source>
        <strain evidence="2 3">JCM 6923</strain>
    </source>
</reference>
<dbReference type="Proteomes" id="UP001501721">
    <property type="component" value="Unassembled WGS sequence"/>
</dbReference>
<feature type="domain" description="AB hydrolase-1" evidence="1">
    <location>
        <begin position="27"/>
        <end position="263"/>
    </location>
</feature>
<gene>
    <name evidence="2" type="ORF">GCM10010422_33610</name>
</gene>
<protein>
    <submittedName>
        <fullName evidence="2">Alpha/beta hydrolase</fullName>
    </submittedName>
</protein>
<dbReference type="PANTHER" id="PTHR43433:SF3">
    <property type="entry name" value="NON-HEME CHLOROPEROXIDASE"/>
    <property type="match status" value="1"/>
</dbReference>
<comment type="caution">
    <text evidence="2">The sequence shown here is derived from an EMBL/GenBank/DDBJ whole genome shotgun (WGS) entry which is preliminary data.</text>
</comment>
<proteinExistence type="predicted"/>
<evidence type="ECO:0000259" key="1">
    <source>
        <dbReference type="Pfam" id="PF00561"/>
    </source>
</evidence>
<sequence length="303" mass="32100">MPYYESPVDGTRLHYVDHGPACGAVAVFVAGAYLGHEMWEHQMLPLAEAGYRCVGLDRRGHGRSDDVWSGYDLDTLADDLQGLLDHLDLREVTLIAHSVGTAEAVRCLTRHGSSRVAGAALVCGVSPGIIRSERLPDGLDPALVRADEESFRRDRPAWFTRFADAFFAVTSAGNEVSDACTRYLIDRCLVATPRAATGVRSVVTGLDLTAELPAVDVPVLVVHGTHDTSAPLAHTGERLARLVPGAVLKVYENGGHGLFFTHAERLTADLRDFLGAAGATAATTATTATTGICRMLAAAGIGG</sequence>
<keyword evidence="2" id="KW-0378">Hydrolase</keyword>
<evidence type="ECO:0000313" key="3">
    <source>
        <dbReference type="Proteomes" id="UP001501721"/>
    </source>
</evidence>
<dbReference type="Pfam" id="PF00561">
    <property type="entry name" value="Abhydrolase_1"/>
    <property type="match status" value="1"/>
</dbReference>
<dbReference type="RefSeq" id="WP_346075315.1">
    <property type="nucleotide sequence ID" value="NZ_BAAATL010000014.1"/>
</dbReference>
<dbReference type="EMBL" id="BAAATL010000014">
    <property type="protein sequence ID" value="GAA2485289.1"/>
    <property type="molecule type" value="Genomic_DNA"/>
</dbReference>
<dbReference type="Gene3D" id="3.40.50.1820">
    <property type="entry name" value="alpha/beta hydrolase"/>
    <property type="match status" value="1"/>
</dbReference>
<dbReference type="PRINTS" id="PR00111">
    <property type="entry name" value="ABHYDROLASE"/>
</dbReference>
<dbReference type="InterPro" id="IPR029058">
    <property type="entry name" value="AB_hydrolase_fold"/>
</dbReference>
<organism evidence="2 3">
    <name type="scientific">Streptomyces graminearus</name>
    <dbReference type="NCBI Taxonomy" id="284030"/>
    <lineage>
        <taxon>Bacteria</taxon>
        <taxon>Bacillati</taxon>
        <taxon>Actinomycetota</taxon>
        <taxon>Actinomycetes</taxon>
        <taxon>Kitasatosporales</taxon>
        <taxon>Streptomycetaceae</taxon>
        <taxon>Streptomyces</taxon>
    </lineage>
</organism>
<dbReference type="InterPro" id="IPR050471">
    <property type="entry name" value="AB_hydrolase"/>
</dbReference>